<evidence type="ECO:0000313" key="4">
    <source>
        <dbReference type="Proteomes" id="UP000017819"/>
    </source>
</evidence>
<reference evidence="3 4" key="1">
    <citation type="journal article" date="2014" name="Genome Announc.">
        <title>Draft Genome Sequence of Lutibaculum baratangense Strain AMV1T, Isolated from a Mud Volcano in Andamans, India.</title>
        <authorList>
            <person name="Singh A."/>
            <person name="Sreenivas A."/>
            <person name="Sathyanarayana Reddy G."/>
            <person name="Pinnaka A.K."/>
            <person name="Shivaji S."/>
        </authorList>
    </citation>
    <scope>NUCLEOTIDE SEQUENCE [LARGE SCALE GENOMIC DNA]</scope>
    <source>
        <strain evidence="3 4">AMV1</strain>
    </source>
</reference>
<organism evidence="3 4">
    <name type="scientific">Lutibaculum baratangense AMV1</name>
    <dbReference type="NCBI Taxonomy" id="631454"/>
    <lineage>
        <taxon>Bacteria</taxon>
        <taxon>Pseudomonadati</taxon>
        <taxon>Pseudomonadota</taxon>
        <taxon>Alphaproteobacteria</taxon>
        <taxon>Hyphomicrobiales</taxon>
        <taxon>Tepidamorphaceae</taxon>
        <taxon>Lutibaculum</taxon>
    </lineage>
</organism>
<keyword evidence="1" id="KW-0812">Transmembrane</keyword>
<dbReference type="OrthoDB" id="9808689at2"/>
<dbReference type="Gene3D" id="1.20.120.810">
    <property type="entry name" value="Vinculin, Vh2 four-helix bundle"/>
    <property type="match status" value="1"/>
</dbReference>
<dbReference type="AlphaFoldDB" id="V4RDJ9"/>
<feature type="domain" description="Mce/MlaD" evidence="2">
    <location>
        <begin position="39"/>
        <end position="115"/>
    </location>
</feature>
<feature type="transmembrane region" description="Helical" evidence="1">
    <location>
        <begin position="7"/>
        <end position="29"/>
    </location>
</feature>
<accession>V4RDJ9</accession>
<dbReference type="RefSeq" id="WP_023432819.1">
    <property type="nucleotide sequence ID" value="NZ_AWXZ01000035.1"/>
</dbReference>
<dbReference type="Pfam" id="PF02470">
    <property type="entry name" value="MlaD"/>
    <property type="match status" value="1"/>
</dbReference>
<proteinExistence type="predicted"/>
<dbReference type="Proteomes" id="UP000017819">
    <property type="component" value="Unassembled WGS sequence"/>
</dbReference>
<keyword evidence="4" id="KW-1185">Reference proteome</keyword>
<evidence type="ECO:0000313" key="3">
    <source>
        <dbReference type="EMBL" id="ESR24241.1"/>
    </source>
</evidence>
<dbReference type="SUPFAM" id="SSF58104">
    <property type="entry name" value="Methyl-accepting chemotaxis protein (MCP) signaling domain"/>
    <property type="match status" value="1"/>
</dbReference>
<dbReference type="eggNOG" id="COG1463">
    <property type="taxonomic scope" value="Bacteria"/>
</dbReference>
<dbReference type="EMBL" id="AWXZ01000035">
    <property type="protein sequence ID" value="ESR24241.1"/>
    <property type="molecule type" value="Genomic_DNA"/>
</dbReference>
<evidence type="ECO:0000259" key="2">
    <source>
        <dbReference type="Pfam" id="PF02470"/>
    </source>
</evidence>
<dbReference type="InterPro" id="IPR003399">
    <property type="entry name" value="Mce/MlaD"/>
</dbReference>
<dbReference type="PANTHER" id="PTHR36698:SF2">
    <property type="entry name" value="MCE_MLAD DOMAIN-CONTAINING PROTEIN"/>
    <property type="match status" value="1"/>
</dbReference>
<gene>
    <name evidence="3" type="ORF">N177_2690</name>
</gene>
<keyword evidence="1" id="KW-1133">Transmembrane helix</keyword>
<dbReference type="STRING" id="631454.N177_2690"/>
<comment type="caution">
    <text evidence="3">The sequence shown here is derived from an EMBL/GenBank/DDBJ whole genome shotgun (WGS) entry which is preliminary data.</text>
</comment>
<keyword evidence="1" id="KW-0472">Membrane</keyword>
<name>V4RDJ9_9HYPH</name>
<sequence>METRANPLIVGLFTLVVIIAAFGFIVWMGSYGATRDRVTYQVVFPGEVTGLTEGSSVYYNGIRVGDVATLALDPDDPSKVIAAIRIRDTYPVTSNIRAQLQVQGVTGLAYVQLQPTDTPGEPLPPGATITGQRSNYQDILESGQSLLSKVDAIATKLNSILAQNENAVTATLSNVEMFTRALADNTDRVVSFMDDASSAARAFAELGGRIGTLSDSLNGIVEAINPQDVEEIVANARRFSASLADNSGRIDEIARNVGDATQRFSNLATELEGAGQQVSAVLAAVDPERVSSTLANIDTFSGQLAGAGQQLDALLTDVRGAAQRVDTVGGSVETLIAAVDQEKINATIANAETFSAALARNAAELDGLIVDARSTVQDFGAAGSRVAQLSDQVGAVVAAVDPERLSNTLANVDTFSGQLASAGQRLDGVLADAQSAASQIGTAGESVNTLVAAIDPARLANTVANAEAFTAALARQGPELDGLMADARAAAQGVNAATGTINEIVGAVDPAEVQSVMANVRQFTDVLAANSEKVTQLADAAVSAADRIDRVAAQIETIGGDVGAIVAAVEPDSVSRTLTNIESFSATLAGNTQEIDAFVASAREAADRIAAASEKVTAITDQAQQVVGAVDPEQVRAVMGDVRDFTGMLSSNRLVIESLLNNANSAAGEISSFAGRANEIATALDPTAIQRSITNVESFTVGLASKTEQVESFIDDASAVAAQLRETSQKLDGLLTQANDMLEGGGEGFITQATEAATAIRDTANNLNSRLDDITGDIRRYGTGGLRDFQQLMGRGQQTLQEVDRLIRRIEQNPAGFLTGGGSEVQDYNPGRRF</sequence>
<evidence type="ECO:0000256" key="1">
    <source>
        <dbReference type="SAM" id="Phobius"/>
    </source>
</evidence>
<protein>
    <recommendedName>
        <fullName evidence="2">Mce/MlaD domain-containing protein</fullName>
    </recommendedName>
</protein>
<dbReference type="PANTHER" id="PTHR36698">
    <property type="entry name" value="BLL5892 PROTEIN"/>
    <property type="match status" value="1"/>
</dbReference>